<dbReference type="Pfam" id="PF01075">
    <property type="entry name" value="Glyco_transf_9"/>
    <property type="match status" value="1"/>
</dbReference>
<dbReference type="STRING" id="330214.NIDE2397"/>
<dbReference type="GO" id="GO:0009244">
    <property type="term" value="P:lipopolysaccharide core region biosynthetic process"/>
    <property type="evidence" value="ECO:0007669"/>
    <property type="project" value="TreeGrafter"/>
</dbReference>
<dbReference type="CAZy" id="GT9">
    <property type="family name" value="Glycosyltransferase Family 9"/>
</dbReference>
<organism evidence="3 4">
    <name type="scientific">Nitrospira defluvii</name>
    <dbReference type="NCBI Taxonomy" id="330214"/>
    <lineage>
        <taxon>Bacteria</taxon>
        <taxon>Pseudomonadati</taxon>
        <taxon>Nitrospirota</taxon>
        <taxon>Nitrospiria</taxon>
        <taxon>Nitrospirales</taxon>
        <taxon>Nitrospiraceae</taxon>
        <taxon>Nitrospira</taxon>
    </lineage>
</organism>
<dbReference type="EMBL" id="FP929003">
    <property type="protein sequence ID" value="CBK42107.1"/>
    <property type="molecule type" value="Genomic_DNA"/>
</dbReference>
<dbReference type="InterPro" id="IPR002201">
    <property type="entry name" value="Glyco_trans_9"/>
</dbReference>
<proteinExistence type="predicted"/>
<evidence type="ECO:0000256" key="1">
    <source>
        <dbReference type="ARBA" id="ARBA00022676"/>
    </source>
</evidence>
<keyword evidence="2 3" id="KW-0808">Transferase</keyword>
<evidence type="ECO:0000313" key="4">
    <source>
        <dbReference type="Proteomes" id="UP000001660"/>
    </source>
</evidence>
<reference evidence="3 4" key="1">
    <citation type="journal article" date="2010" name="Proc. Natl. Acad. Sci. U.S.A.">
        <title>A Nitrospira metagenome illuminates the physiology and evolution of globally important nitrite-oxidizing bacteria.</title>
        <authorList>
            <person name="Lucker S."/>
            <person name="Wagner M."/>
            <person name="Maixner F."/>
            <person name="Pelletier E."/>
            <person name="Koch H."/>
            <person name="Vacherie B."/>
            <person name="Rattei T."/>
            <person name="Sinninghe Damste J."/>
            <person name="Spieck E."/>
            <person name="Le Paslier D."/>
            <person name="Daims H."/>
        </authorList>
    </citation>
    <scope>NUCLEOTIDE SEQUENCE [LARGE SCALE GENOMIC DNA]</scope>
</reference>
<evidence type="ECO:0000313" key="3">
    <source>
        <dbReference type="EMBL" id="CBK42107.1"/>
    </source>
</evidence>
<dbReference type="Proteomes" id="UP000001660">
    <property type="component" value="Chromosome"/>
</dbReference>
<dbReference type="PANTHER" id="PTHR30160">
    <property type="entry name" value="TETRAACYLDISACCHARIDE 4'-KINASE-RELATED"/>
    <property type="match status" value="1"/>
</dbReference>
<dbReference type="CDD" id="cd03789">
    <property type="entry name" value="GT9_LPS_heptosyltransferase"/>
    <property type="match status" value="1"/>
</dbReference>
<dbReference type="InterPro" id="IPR051199">
    <property type="entry name" value="LPS_LOS_Heptosyltrfase"/>
</dbReference>
<name>D8PFS0_9BACT</name>
<sequence>MKTSTHVVVWIHHGLGDVIMALPMLISVDRQLAEGSRLTMLVKSIHEERLLQLVPWRCQVEYVNLGYYGAWNYRAVLTVGLMLRSRFPDVFIAPHASAGLLPPLFARLVGAPRSVGPEGLWRQLGFTYAVPQILGQHKVEYYGEFARQVGLIGPLTTHIQLTISGANEQAAAQLLNLEGQNTSRWIVLAPGSSPVELHKRWPVVRYRELIERLVGLNSDLRIALFGSPNEIPLLKDLAEFIPSGRGRIIAQPNIELSLALLRRAALLVCGCTGAGHMGALAGTRILGIYGPTNPSVTAPFTPQFRLLRQNYACAPCYRPGFEHGCGTPVCMTDITVDQVMLAIQAMLRDEPVPKMPQLVTTTATHPLRETAVV</sequence>
<dbReference type="KEGG" id="nde:NIDE2397"/>
<evidence type="ECO:0000256" key="2">
    <source>
        <dbReference type="ARBA" id="ARBA00022679"/>
    </source>
</evidence>
<accession>D8PFS0</accession>
<protein>
    <submittedName>
        <fullName evidence="3">Putative ADP-heptose-LPS heptosyltransferase</fullName>
        <ecNumber evidence="3">2.4.-.-</ecNumber>
    </submittedName>
</protein>
<dbReference type="GO" id="GO:0005829">
    <property type="term" value="C:cytosol"/>
    <property type="evidence" value="ECO:0007669"/>
    <property type="project" value="TreeGrafter"/>
</dbReference>
<gene>
    <name evidence="3" type="ORF">NIDE2397</name>
</gene>
<dbReference type="PANTHER" id="PTHR30160:SF7">
    <property type="entry name" value="ADP-HEPTOSE--LPS HEPTOSYLTRANSFERASE 2"/>
    <property type="match status" value="1"/>
</dbReference>
<keyword evidence="4" id="KW-1185">Reference proteome</keyword>
<keyword evidence="1 3" id="KW-0328">Glycosyltransferase</keyword>
<dbReference type="AlphaFoldDB" id="D8PFS0"/>
<dbReference type="GO" id="GO:0008713">
    <property type="term" value="F:ADP-heptose-lipopolysaccharide heptosyltransferase activity"/>
    <property type="evidence" value="ECO:0007669"/>
    <property type="project" value="TreeGrafter"/>
</dbReference>
<dbReference type="SUPFAM" id="SSF53756">
    <property type="entry name" value="UDP-Glycosyltransferase/glycogen phosphorylase"/>
    <property type="match status" value="1"/>
</dbReference>
<dbReference type="HOGENOM" id="CLU_862394_0_0_0"/>
<dbReference type="Gene3D" id="3.40.50.2000">
    <property type="entry name" value="Glycogen Phosphorylase B"/>
    <property type="match status" value="2"/>
</dbReference>
<dbReference type="OrthoDB" id="9797795at2"/>
<dbReference type="eggNOG" id="COG0859">
    <property type="taxonomic scope" value="Bacteria"/>
</dbReference>
<dbReference type="EC" id="2.4.-.-" evidence="3"/>